<evidence type="ECO:0000256" key="1">
    <source>
        <dbReference type="SAM" id="SignalP"/>
    </source>
</evidence>
<evidence type="ECO:0000313" key="2">
    <source>
        <dbReference type="EMBL" id="QDT01659.1"/>
    </source>
</evidence>
<dbReference type="RefSeq" id="WP_145167381.1">
    <property type="nucleotide sequence ID" value="NZ_CP036525.1"/>
</dbReference>
<organism evidence="2 3">
    <name type="scientific">Rubripirellula lacrimiformis</name>
    <dbReference type="NCBI Taxonomy" id="1930273"/>
    <lineage>
        <taxon>Bacteria</taxon>
        <taxon>Pseudomonadati</taxon>
        <taxon>Planctomycetota</taxon>
        <taxon>Planctomycetia</taxon>
        <taxon>Pirellulales</taxon>
        <taxon>Pirellulaceae</taxon>
        <taxon>Rubripirellula</taxon>
    </lineage>
</organism>
<accession>A0A517N3E5</accession>
<dbReference type="KEGG" id="rlc:K227x_00260"/>
<dbReference type="Proteomes" id="UP000318538">
    <property type="component" value="Chromosome"/>
</dbReference>
<reference evidence="2 3" key="1">
    <citation type="submission" date="2019-02" db="EMBL/GenBank/DDBJ databases">
        <title>Deep-cultivation of Planctomycetes and their phenomic and genomic characterization uncovers novel biology.</title>
        <authorList>
            <person name="Wiegand S."/>
            <person name="Jogler M."/>
            <person name="Boedeker C."/>
            <person name="Pinto D."/>
            <person name="Vollmers J."/>
            <person name="Rivas-Marin E."/>
            <person name="Kohn T."/>
            <person name="Peeters S.H."/>
            <person name="Heuer A."/>
            <person name="Rast P."/>
            <person name="Oberbeckmann S."/>
            <person name="Bunk B."/>
            <person name="Jeske O."/>
            <person name="Meyerdierks A."/>
            <person name="Storesund J.E."/>
            <person name="Kallscheuer N."/>
            <person name="Luecker S."/>
            <person name="Lage O.M."/>
            <person name="Pohl T."/>
            <person name="Merkel B.J."/>
            <person name="Hornburger P."/>
            <person name="Mueller R.-W."/>
            <person name="Bruemmer F."/>
            <person name="Labrenz M."/>
            <person name="Spormann A.M."/>
            <person name="Op den Camp H."/>
            <person name="Overmann J."/>
            <person name="Amann R."/>
            <person name="Jetten M.S.M."/>
            <person name="Mascher T."/>
            <person name="Medema M.H."/>
            <person name="Devos D.P."/>
            <person name="Kaster A.-K."/>
            <person name="Ovreas L."/>
            <person name="Rohde M."/>
            <person name="Galperin M.Y."/>
            <person name="Jogler C."/>
        </authorList>
    </citation>
    <scope>NUCLEOTIDE SEQUENCE [LARGE SCALE GENOMIC DNA]</scope>
    <source>
        <strain evidence="2 3">K22_7</strain>
    </source>
</reference>
<keyword evidence="3" id="KW-1185">Reference proteome</keyword>
<evidence type="ECO:0008006" key="4">
    <source>
        <dbReference type="Google" id="ProtNLM"/>
    </source>
</evidence>
<feature type="chain" id="PRO_5021994981" description="HEAT repeat protein" evidence="1">
    <location>
        <begin position="30"/>
        <end position="311"/>
    </location>
</feature>
<proteinExistence type="predicted"/>
<keyword evidence="1" id="KW-0732">Signal</keyword>
<feature type="signal peptide" evidence="1">
    <location>
        <begin position="1"/>
        <end position="29"/>
    </location>
</feature>
<dbReference type="EMBL" id="CP036525">
    <property type="protein sequence ID" value="QDT01659.1"/>
    <property type="molecule type" value="Genomic_DNA"/>
</dbReference>
<evidence type="ECO:0000313" key="3">
    <source>
        <dbReference type="Proteomes" id="UP000318538"/>
    </source>
</evidence>
<dbReference type="OrthoDB" id="266772at2"/>
<name>A0A517N3E5_9BACT</name>
<dbReference type="AlphaFoldDB" id="A0A517N3E5"/>
<protein>
    <recommendedName>
        <fullName evidence="4">HEAT repeat protein</fullName>
    </recommendedName>
</protein>
<sequence precursor="true">MIPSSQYSRWTRFVVCIALTVASVSQVSAQTPDRVWLQPTPRTSTSSDWYPQPIAKTDGEVVDLDATQLRLIVAGDEVETIVAASRVIWIQPGDVSSHQSEAVSDFFAGRFAESLKALPEVLKQRPPVWRQQWLTMMGAEAARRTSRGQIALELVSQLDARPLPPLVIAWLPIAWQNGSASADLISAAKGRLNDPSPAVRLVAASWLLSSPHRADAITVVDAITSDTSRPRLAQLAACLRWRSASPPEVKQSYQQWQSNVQSMPMVLQVGPTMTLIDKLGAAGLADAASPMKLSLELTPIHPHPSLLDWSP</sequence>
<gene>
    <name evidence="2" type="ORF">K227x_00260</name>
</gene>